<evidence type="ECO:0000313" key="2">
    <source>
        <dbReference type="Proteomes" id="UP000646478"/>
    </source>
</evidence>
<organism evidence="1 2">
    <name type="scientific">Brucella endophytica</name>
    <dbReference type="NCBI Taxonomy" id="1963359"/>
    <lineage>
        <taxon>Bacteria</taxon>
        <taxon>Pseudomonadati</taxon>
        <taxon>Pseudomonadota</taxon>
        <taxon>Alphaproteobacteria</taxon>
        <taxon>Hyphomicrobiales</taxon>
        <taxon>Brucellaceae</taxon>
        <taxon>Brucella/Ochrobactrum group</taxon>
        <taxon>Brucella</taxon>
    </lineage>
</organism>
<evidence type="ECO:0000313" key="1">
    <source>
        <dbReference type="EMBL" id="GGB08630.1"/>
    </source>
</evidence>
<comment type="caution">
    <text evidence="1">The sequence shown here is derived from an EMBL/GenBank/DDBJ whole genome shotgun (WGS) entry which is preliminary data.</text>
</comment>
<dbReference type="EMBL" id="BMHH01000025">
    <property type="protein sequence ID" value="GGB08630.1"/>
    <property type="molecule type" value="Genomic_DNA"/>
</dbReference>
<gene>
    <name evidence="1" type="ORF">GCM10011491_40850</name>
</gene>
<sequence length="272" mass="29066">MDSPIFGQPAEDIVYMPEEPAAGISGVSGFAEGSFSYGRASAGDDSANIRSWALRGSVNADLGTGFNTQVDAGYNRGDISDLGQANTLGGTLHAYYREPDAFAFGGFVSASRFGSTAFNLLHDYLDADKYATDLIGGLEGAVYTSDATLYGRAGYGRVSYSDIEADHLTAALGARVYANDDTRYDFEGAFNRLSAYGVDADLYSLSAIANYRFTGTPVTAFAGYRYDRATVEDSNPLTAHRVLTGLRVHFGSNSLKEEERRGPAWASPALSF</sequence>
<proteinExistence type="predicted"/>
<name>A0A916WL93_9HYPH</name>
<reference evidence="1" key="2">
    <citation type="submission" date="2020-09" db="EMBL/GenBank/DDBJ databases">
        <authorList>
            <person name="Sun Q."/>
            <person name="Zhou Y."/>
        </authorList>
    </citation>
    <scope>NUCLEOTIDE SEQUENCE</scope>
    <source>
        <strain evidence="1">CGMCC 1.15082</strain>
    </source>
</reference>
<dbReference type="RefSeq" id="WP_188826044.1">
    <property type="nucleotide sequence ID" value="NZ_BMHH01000025.1"/>
</dbReference>
<reference evidence="1" key="1">
    <citation type="journal article" date="2014" name="Int. J. Syst. Evol. Microbiol.">
        <title>Complete genome sequence of Corynebacterium casei LMG S-19264T (=DSM 44701T), isolated from a smear-ripened cheese.</title>
        <authorList>
            <consortium name="US DOE Joint Genome Institute (JGI-PGF)"/>
            <person name="Walter F."/>
            <person name="Albersmeier A."/>
            <person name="Kalinowski J."/>
            <person name="Ruckert C."/>
        </authorList>
    </citation>
    <scope>NUCLEOTIDE SEQUENCE</scope>
    <source>
        <strain evidence="1">CGMCC 1.15082</strain>
    </source>
</reference>
<accession>A0A916WL93</accession>
<protein>
    <submittedName>
        <fullName evidence="1">Uncharacterized protein</fullName>
    </submittedName>
</protein>
<keyword evidence="2" id="KW-1185">Reference proteome</keyword>
<dbReference type="AlphaFoldDB" id="A0A916WL93"/>
<dbReference type="Proteomes" id="UP000646478">
    <property type="component" value="Unassembled WGS sequence"/>
</dbReference>